<dbReference type="EMBL" id="QSCI01000002">
    <property type="protein sequence ID" value="RGX98369.1"/>
    <property type="molecule type" value="Genomic_DNA"/>
</dbReference>
<dbReference type="Proteomes" id="UP000285604">
    <property type="component" value="Unassembled WGS sequence"/>
</dbReference>
<protein>
    <submittedName>
        <fullName evidence="1">Uncharacterized protein</fullName>
    </submittedName>
</protein>
<evidence type="ECO:0000313" key="2">
    <source>
        <dbReference type="Proteomes" id="UP000285604"/>
    </source>
</evidence>
<evidence type="ECO:0000313" key="1">
    <source>
        <dbReference type="EMBL" id="RGX98369.1"/>
    </source>
</evidence>
<gene>
    <name evidence="1" type="ORF">DXA63_00920</name>
</gene>
<sequence>MNEEELEKQIRIKKKLLSDYIRLRDAYNIDDETYWKFTDSVLDQLSDLIKKEKRIKNPILRDSGED</sequence>
<proteinExistence type="predicted"/>
<name>A0AA92UPW2_9BACT</name>
<accession>A0AA92UPW2</accession>
<comment type="caution">
    <text evidence="1">The sequence shown here is derived from an EMBL/GenBank/DDBJ whole genome shotgun (WGS) entry which is preliminary data.</text>
</comment>
<organism evidence="1 2">
    <name type="scientific">Segatella copri</name>
    <dbReference type="NCBI Taxonomy" id="165179"/>
    <lineage>
        <taxon>Bacteria</taxon>
        <taxon>Pseudomonadati</taxon>
        <taxon>Bacteroidota</taxon>
        <taxon>Bacteroidia</taxon>
        <taxon>Bacteroidales</taxon>
        <taxon>Prevotellaceae</taxon>
        <taxon>Segatella</taxon>
    </lineage>
</organism>
<dbReference type="AlphaFoldDB" id="A0AA92UPW2"/>
<reference evidence="1 2" key="1">
    <citation type="submission" date="2018-08" db="EMBL/GenBank/DDBJ databases">
        <title>A genome reference for cultivated species of the human gut microbiota.</title>
        <authorList>
            <person name="Zou Y."/>
            <person name="Xue W."/>
            <person name="Luo G."/>
        </authorList>
    </citation>
    <scope>NUCLEOTIDE SEQUENCE [LARGE SCALE GENOMIC DNA]</scope>
    <source>
        <strain evidence="1 2">OF03-3</strain>
    </source>
</reference>